<keyword evidence="2" id="KW-1185">Reference proteome</keyword>
<proteinExistence type="predicted"/>
<dbReference type="EMBL" id="CAVMJV010000025">
    <property type="protein sequence ID" value="CAK5074208.1"/>
    <property type="molecule type" value="Genomic_DNA"/>
</dbReference>
<evidence type="ECO:0000313" key="2">
    <source>
        <dbReference type="Proteomes" id="UP001497535"/>
    </source>
</evidence>
<reference evidence="1" key="1">
    <citation type="submission" date="2023-11" db="EMBL/GenBank/DDBJ databases">
        <authorList>
            <person name="Poullet M."/>
        </authorList>
    </citation>
    <scope>NUCLEOTIDE SEQUENCE</scope>
    <source>
        <strain evidence="1">E1834</strain>
    </source>
</reference>
<dbReference type="Proteomes" id="UP001497535">
    <property type="component" value="Unassembled WGS sequence"/>
</dbReference>
<sequence>MNPFSFWVPNKFNKYIICSIISFLFPDNFLYAVLCCRIFSYSRQFIFIKGTFEFFPFIVTQFI</sequence>
<protein>
    <submittedName>
        <fullName evidence="1">Uncharacterized protein</fullName>
    </submittedName>
</protein>
<name>A0ACB0Z5R1_MELEN</name>
<evidence type="ECO:0000313" key="1">
    <source>
        <dbReference type="EMBL" id="CAK5074208.1"/>
    </source>
</evidence>
<accession>A0ACB0Z5R1</accession>
<comment type="caution">
    <text evidence="1">The sequence shown here is derived from an EMBL/GenBank/DDBJ whole genome shotgun (WGS) entry which is preliminary data.</text>
</comment>
<organism evidence="1 2">
    <name type="scientific">Meloidogyne enterolobii</name>
    <name type="common">Root-knot nematode worm</name>
    <name type="synonym">Meloidogyne mayaguensis</name>
    <dbReference type="NCBI Taxonomy" id="390850"/>
    <lineage>
        <taxon>Eukaryota</taxon>
        <taxon>Metazoa</taxon>
        <taxon>Ecdysozoa</taxon>
        <taxon>Nematoda</taxon>
        <taxon>Chromadorea</taxon>
        <taxon>Rhabditida</taxon>
        <taxon>Tylenchina</taxon>
        <taxon>Tylenchomorpha</taxon>
        <taxon>Tylenchoidea</taxon>
        <taxon>Meloidogynidae</taxon>
        <taxon>Meloidogyninae</taxon>
        <taxon>Meloidogyne</taxon>
    </lineage>
</organism>
<gene>
    <name evidence="1" type="ORF">MENTE1834_LOCUS20932</name>
</gene>